<reference evidence="1 2" key="1">
    <citation type="journal article" date="2021" name="Nat. Plants">
        <title>The Taxus genome provides insights into paclitaxel biosynthesis.</title>
        <authorList>
            <person name="Xiong X."/>
            <person name="Gou J."/>
            <person name="Liao Q."/>
            <person name="Li Y."/>
            <person name="Zhou Q."/>
            <person name="Bi G."/>
            <person name="Li C."/>
            <person name="Du R."/>
            <person name="Wang X."/>
            <person name="Sun T."/>
            <person name="Guo L."/>
            <person name="Liang H."/>
            <person name="Lu P."/>
            <person name="Wu Y."/>
            <person name="Zhang Z."/>
            <person name="Ro D.K."/>
            <person name="Shang Y."/>
            <person name="Huang S."/>
            <person name="Yan J."/>
        </authorList>
    </citation>
    <scope>NUCLEOTIDE SEQUENCE [LARGE SCALE GENOMIC DNA]</scope>
    <source>
        <strain evidence="1">Ta-2019</strain>
    </source>
</reference>
<feature type="non-terminal residue" evidence="1">
    <location>
        <position position="1"/>
    </location>
</feature>
<proteinExistence type="predicted"/>
<evidence type="ECO:0000313" key="1">
    <source>
        <dbReference type="EMBL" id="KAH9308441.1"/>
    </source>
</evidence>
<evidence type="ECO:0000313" key="2">
    <source>
        <dbReference type="Proteomes" id="UP000824469"/>
    </source>
</evidence>
<protein>
    <submittedName>
        <fullName evidence="1">Uncharacterized protein</fullName>
    </submittedName>
</protein>
<dbReference type="AlphaFoldDB" id="A0AA38FQN2"/>
<accession>A0AA38FQN2</accession>
<name>A0AA38FQN2_TAXCH</name>
<keyword evidence="2" id="KW-1185">Reference proteome</keyword>
<dbReference type="Proteomes" id="UP000824469">
    <property type="component" value="Unassembled WGS sequence"/>
</dbReference>
<gene>
    <name evidence="1" type="ORF">KI387_036352</name>
</gene>
<sequence length="54" mass="6193">LVERTAGGDNIVQITISTSRPAKFFSFLWSFDGIFIVVCINKYTCLNKYLNWTT</sequence>
<dbReference type="EMBL" id="JAHRHJ020000007">
    <property type="protein sequence ID" value="KAH9308441.1"/>
    <property type="molecule type" value="Genomic_DNA"/>
</dbReference>
<feature type="non-terminal residue" evidence="1">
    <location>
        <position position="54"/>
    </location>
</feature>
<comment type="caution">
    <text evidence="1">The sequence shown here is derived from an EMBL/GenBank/DDBJ whole genome shotgun (WGS) entry which is preliminary data.</text>
</comment>
<organism evidence="1 2">
    <name type="scientific">Taxus chinensis</name>
    <name type="common">Chinese yew</name>
    <name type="synonym">Taxus wallichiana var. chinensis</name>
    <dbReference type="NCBI Taxonomy" id="29808"/>
    <lineage>
        <taxon>Eukaryota</taxon>
        <taxon>Viridiplantae</taxon>
        <taxon>Streptophyta</taxon>
        <taxon>Embryophyta</taxon>
        <taxon>Tracheophyta</taxon>
        <taxon>Spermatophyta</taxon>
        <taxon>Pinopsida</taxon>
        <taxon>Pinidae</taxon>
        <taxon>Conifers II</taxon>
        <taxon>Cupressales</taxon>
        <taxon>Taxaceae</taxon>
        <taxon>Taxus</taxon>
    </lineage>
</organism>